<feature type="region of interest" description="Disordered" evidence="1">
    <location>
        <begin position="151"/>
        <end position="176"/>
    </location>
</feature>
<dbReference type="EMBL" id="KB007947">
    <property type="protein sequence ID" value="ELR18730.1"/>
    <property type="molecule type" value="Genomic_DNA"/>
</dbReference>
<evidence type="ECO:0000313" key="2">
    <source>
        <dbReference type="EMBL" id="ELR18730.1"/>
    </source>
</evidence>
<accession>L8H0H1</accession>
<dbReference type="GeneID" id="14919525"/>
<protein>
    <recommendedName>
        <fullName evidence="4">PB1 domain-containing protein</fullName>
    </recommendedName>
</protein>
<gene>
    <name evidence="2" type="ORF">ACA1_015520</name>
</gene>
<feature type="region of interest" description="Disordered" evidence="1">
    <location>
        <begin position="81"/>
        <end position="128"/>
    </location>
</feature>
<evidence type="ECO:0008006" key="4">
    <source>
        <dbReference type="Google" id="ProtNLM"/>
    </source>
</evidence>
<proteinExistence type="predicted"/>
<name>L8H0H1_ACACF</name>
<reference evidence="2 3" key="1">
    <citation type="journal article" date="2013" name="Genome Biol.">
        <title>Genome of Acanthamoeba castellanii highlights extensive lateral gene transfer and early evolution of tyrosine kinase signaling.</title>
        <authorList>
            <person name="Clarke M."/>
            <person name="Lohan A.J."/>
            <person name="Liu B."/>
            <person name="Lagkouvardos I."/>
            <person name="Roy S."/>
            <person name="Zafar N."/>
            <person name="Bertelli C."/>
            <person name="Schilde C."/>
            <person name="Kianianmomeni A."/>
            <person name="Burglin T.R."/>
            <person name="Frech C."/>
            <person name="Turcotte B."/>
            <person name="Kopec K.O."/>
            <person name="Synnott J.M."/>
            <person name="Choo C."/>
            <person name="Paponov I."/>
            <person name="Finkler A."/>
            <person name="Soon Heng Tan C."/>
            <person name="Hutchins A.P."/>
            <person name="Weinmeier T."/>
            <person name="Rattei T."/>
            <person name="Chu J.S."/>
            <person name="Gimenez G."/>
            <person name="Irimia M."/>
            <person name="Rigden D.J."/>
            <person name="Fitzpatrick D.A."/>
            <person name="Lorenzo-Morales J."/>
            <person name="Bateman A."/>
            <person name="Chiu C.H."/>
            <person name="Tang P."/>
            <person name="Hegemann P."/>
            <person name="Fromm H."/>
            <person name="Raoult D."/>
            <person name="Greub G."/>
            <person name="Miranda-Saavedra D."/>
            <person name="Chen N."/>
            <person name="Nash P."/>
            <person name="Ginger M.L."/>
            <person name="Horn M."/>
            <person name="Schaap P."/>
            <person name="Caler L."/>
            <person name="Loftus B."/>
        </authorList>
    </citation>
    <scope>NUCLEOTIDE SEQUENCE [LARGE SCALE GENOMIC DNA]</scope>
    <source>
        <strain evidence="2 3">Neff</strain>
    </source>
</reference>
<dbReference type="VEuPathDB" id="AmoebaDB:ACA1_015520"/>
<dbReference type="Proteomes" id="UP000011083">
    <property type="component" value="Unassembled WGS sequence"/>
</dbReference>
<evidence type="ECO:0000256" key="1">
    <source>
        <dbReference type="SAM" id="MobiDB-lite"/>
    </source>
</evidence>
<dbReference type="KEGG" id="acan:ACA1_015520"/>
<feature type="compositionally biased region" description="Basic and acidic residues" evidence="1">
    <location>
        <begin position="100"/>
        <end position="117"/>
    </location>
</feature>
<dbReference type="AlphaFoldDB" id="L8H0H1"/>
<organism evidence="2 3">
    <name type="scientific">Acanthamoeba castellanii (strain ATCC 30010 / Neff)</name>
    <dbReference type="NCBI Taxonomy" id="1257118"/>
    <lineage>
        <taxon>Eukaryota</taxon>
        <taxon>Amoebozoa</taxon>
        <taxon>Discosea</taxon>
        <taxon>Longamoebia</taxon>
        <taxon>Centramoebida</taxon>
        <taxon>Acanthamoebidae</taxon>
        <taxon>Acanthamoeba</taxon>
    </lineage>
</organism>
<evidence type="ECO:0000313" key="3">
    <source>
        <dbReference type="Proteomes" id="UP000011083"/>
    </source>
</evidence>
<sequence length="364" mass="39803">MRRVGDSAYVFTSVPCSPVAPRTSSHLTLSTPPLPRKKSAQLHLPMASVQSQDSLAGLLSPGRAPTNSGRLERLFSRFRNKSSTVARRASKKSPKLPRAVSDEQLDHHMQPEETIHDDADDEEPGRPPWTRSATTSFLPVPTSFSFSPIAHHHQAGSGGEVLSGRSSPMALPRSNSGFVASQSHHLSLPPAIATYGRRGSGSTDLTGLLPMQSPPQLISPLSSGVVPTAPTASTSLAYESMFGDLAIKAVFHKASLAEGLDVSLLRVNERKLDFSLVVHQLEAMHQFQCRGVAIELWYVDDDGDQLRITDTPGLVYACQDWRAQLHKTGRDRQSKQGVCRSLRLYINETGWMVALNFCIFYVNL</sequence>
<keyword evidence="3" id="KW-1185">Reference proteome</keyword>
<dbReference type="RefSeq" id="XP_004340780.1">
    <property type="nucleotide sequence ID" value="XM_004340732.1"/>
</dbReference>